<dbReference type="InterPro" id="IPR010035">
    <property type="entry name" value="Thi_S"/>
</dbReference>
<keyword evidence="2" id="KW-1185">Reference proteome</keyword>
<dbReference type="EMBL" id="BOPZ01000011">
    <property type="protein sequence ID" value="GIM28898.1"/>
    <property type="molecule type" value="Genomic_DNA"/>
</dbReference>
<dbReference type="SUPFAM" id="SSF54285">
    <property type="entry name" value="MoaD/ThiS"/>
    <property type="match status" value="1"/>
</dbReference>
<dbReference type="PANTHER" id="PTHR34472">
    <property type="entry name" value="SULFUR CARRIER PROTEIN THIS"/>
    <property type="match status" value="1"/>
</dbReference>
<name>A0A919S1I6_9CLOT</name>
<evidence type="ECO:0000313" key="1">
    <source>
        <dbReference type="EMBL" id="GIM28898.1"/>
    </source>
</evidence>
<protein>
    <submittedName>
        <fullName evidence="1">Thiamine biosynthesis protein ThiS</fullName>
    </submittedName>
</protein>
<sequence length="63" mass="7279">MIINGKEYQFKDITIKEVLKEFNLNEEKVVVEVNFEIIPKEQYGNFILKQNDSLEVISFVGGG</sequence>
<comment type="caution">
    <text evidence="1">The sequence shown here is derived from an EMBL/GenBank/DDBJ whole genome shotgun (WGS) entry which is preliminary data.</text>
</comment>
<organism evidence="1 2">
    <name type="scientific">Clostridium polyendosporum</name>
    <dbReference type="NCBI Taxonomy" id="69208"/>
    <lineage>
        <taxon>Bacteria</taxon>
        <taxon>Bacillati</taxon>
        <taxon>Bacillota</taxon>
        <taxon>Clostridia</taxon>
        <taxon>Eubacteriales</taxon>
        <taxon>Clostridiaceae</taxon>
        <taxon>Clostridium</taxon>
    </lineage>
</organism>
<reference evidence="1" key="1">
    <citation type="submission" date="2021-03" db="EMBL/GenBank/DDBJ databases">
        <title>Taxonomic study of Clostridium polyendosporum from meadow-gley soil under rice.</title>
        <authorList>
            <person name="Kobayashi H."/>
            <person name="Tanizawa Y."/>
            <person name="Yagura M."/>
        </authorList>
    </citation>
    <scope>NUCLEOTIDE SEQUENCE</scope>
    <source>
        <strain evidence="1">JCM 30710</strain>
    </source>
</reference>
<dbReference type="RefSeq" id="WP_212903619.1">
    <property type="nucleotide sequence ID" value="NZ_BOPZ01000011.1"/>
</dbReference>
<dbReference type="InterPro" id="IPR003749">
    <property type="entry name" value="ThiS/MoaD-like"/>
</dbReference>
<evidence type="ECO:0000313" key="2">
    <source>
        <dbReference type="Proteomes" id="UP000679179"/>
    </source>
</evidence>
<dbReference type="Gene3D" id="3.10.20.30">
    <property type="match status" value="1"/>
</dbReference>
<dbReference type="Pfam" id="PF02597">
    <property type="entry name" value="ThiS"/>
    <property type="match status" value="1"/>
</dbReference>
<dbReference type="PANTHER" id="PTHR34472:SF1">
    <property type="entry name" value="SULFUR CARRIER PROTEIN THIS"/>
    <property type="match status" value="1"/>
</dbReference>
<gene>
    <name evidence="1" type="primary">thiS</name>
    <name evidence="1" type="ORF">CPJCM30710_15640</name>
</gene>
<dbReference type="AlphaFoldDB" id="A0A919S1I6"/>
<dbReference type="NCBIfam" id="TIGR01683">
    <property type="entry name" value="thiS"/>
    <property type="match status" value="1"/>
</dbReference>
<dbReference type="Proteomes" id="UP000679179">
    <property type="component" value="Unassembled WGS sequence"/>
</dbReference>
<dbReference type="InterPro" id="IPR012675">
    <property type="entry name" value="Beta-grasp_dom_sf"/>
</dbReference>
<dbReference type="CDD" id="cd00565">
    <property type="entry name" value="Ubl_ThiS"/>
    <property type="match status" value="1"/>
</dbReference>
<proteinExistence type="predicted"/>
<accession>A0A919S1I6</accession>
<dbReference type="InterPro" id="IPR016155">
    <property type="entry name" value="Mopterin_synth/thiamin_S_b"/>
</dbReference>